<reference evidence="2" key="1">
    <citation type="journal article" date="2020" name="mSystems">
        <title>Genome- and Community-Level Interaction Insights into Carbon Utilization and Element Cycling Functions of Hydrothermarchaeota in Hydrothermal Sediment.</title>
        <authorList>
            <person name="Zhou Z."/>
            <person name="Liu Y."/>
            <person name="Xu W."/>
            <person name="Pan J."/>
            <person name="Luo Z.H."/>
            <person name="Li M."/>
        </authorList>
    </citation>
    <scope>NUCLEOTIDE SEQUENCE [LARGE SCALE GENOMIC DNA]</scope>
    <source>
        <strain evidence="2">SpSt-732</strain>
    </source>
</reference>
<name>A0A7C4BD14_9CREN</name>
<keyword evidence="1" id="KW-0472">Membrane</keyword>
<dbReference type="EMBL" id="DTFF01000075">
    <property type="protein sequence ID" value="HGI88419.1"/>
    <property type="molecule type" value="Genomic_DNA"/>
</dbReference>
<evidence type="ECO:0000256" key="1">
    <source>
        <dbReference type="SAM" id="Phobius"/>
    </source>
</evidence>
<accession>A0A7C4BD14</accession>
<organism evidence="2">
    <name type="scientific">Ignisphaera aggregans</name>
    <dbReference type="NCBI Taxonomy" id="334771"/>
    <lineage>
        <taxon>Archaea</taxon>
        <taxon>Thermoproteota</taxon>
        <taxon>Thermoprotei</taxon>
        <taxon>Desulfurococcales</taxon>
        <taxon>Desulfurococcaceae</taxon>
        <taxon>Ignisphaera</taxon>
    </lineage>
</organism>
<gene>
    <name evidence="2" type="ORF">ENV14_08565</name>
</gene>
<protein>
    <submittedName>
        <fullName evidence="2">Uncharacterized protein</fullName>
    </submittedName>
</protein>
<keyword evidence="1" id="KW-0812">Transmembrane</keyword>
<feature type="transmembrane region" description="Helical" evidence="1">
    <location>
        <begin position="526"/>
        <end position="549"/>
    </location>
</feature>
<dbReference type="AlphaFoldDB" id="A0A7C4BD14"/>
<proteinExistence type="predicted"/>
<keyword evidence="1" id="KW-1133">Transmembrane helix</keyword>
<comment type="caution">
    <text evidence="2">The sequence shown here is derived from an EMBL/GenBank/DDBJ whole genome shotgun (WGS) entry which is preliminary data.</text>
</comment>
<sequence length="554" mass="61504">MDGFLEKKWQGTGTFTFSKRYDAGTHTYHLIIVNQEGQEFRVPAVGEHSFNVLVTEGVAGPPTLRITPFEIVVEYEGKSYRAFYAENITAPDTPPNPNENRTAFYMWVYTKRNWYVLDSNNQVVEDEDIYVKIATAAQTAFEVLTKNPDYLRERARLFSDVRNLGTSLTLLKTLGKELAKLIPMVALGSATPSSVSIERFGSIVKFTSLVKKARPITNVDLFITSAAWKYLTDAEAALLEASELAEPVYKELMSDSSRPKAHVKYSEMLELYELTKKEGEGFAGMMMLYQLHEGGIRNYIGSVIEAIVESVDPSGLSAVASMIQESTEVRKFFDHMCAWEAEQHIKDDAFELGARSFAKAAREYAEAVKRGDSGGVVTVREGKIVSFETASGVKIKGEIQNRKIVLIVDSNTPKGKTIMVDLDSRSLPITKIEEVTVVFDGEKIEMADSLADVLNPNDDEKPEYFLLWGSKGAQVLISIPSFSAHTIEIIHTPSTYTKTTTSYIPTTITTTTTLPTATVTNRVAELIALLAVTVALLLLGINQVLTVVLRRVKW</sequence>
<evidence type="ECO:0000313" key="2">
    <source>
        <dbReference type="EMBL" id="HGI88419.1"/>
    </source>
</evidence>